<dbReference type="EMBL" id="RJJR01000007">
    <property type="protein sequence ID" value="RNI36639.1"/>
    <property type="molecule type" value="Genomic_DNA"/>
</dbReference>
<gene>
    <name evidence="1" type="ORF">EFY79_09940</name>
</gene>
<name>A0A3M9NFS7_9BACT</name>
<reference evidence="1 2" key="1">
    <citation type="submission" date="2018-11" db="EMBL/GenBank/DDBJ databases">
        <title>Draft genome sequence of Ferruginibacter sp. BO-59.</title>
        <authorList>
            <person name="Im W.T."/>
        </authorList>
    </citation>
    <scope>NUCLEOTIDE SEQUENCE [LARGE SCALE GENOMIC DNA]</scope>
    <source>
        <strain evidence="1 2">BO-59</strain>
    </source>
</reference>
<dbReference type="Proteomes" id="UP000267223">
    <property type="component" value="Unassembled WGS sequence"/>
</dbReference>
<comment type="caution">
    <text evidence="1">The sequence shown here is derived from an EMBL/GenBank/DDBJ whole genome shotgun (WGS) entry which is preliminary data.</text>
</comment>
<keyword evidence="2" id="KW-1185">Reference proteome</keyword>
<accession>A0A3M9NFS7</accession>
<dbReference type="AlphaFoldDB" id="A0A3M9NFS7"/>
<evidence type="ECO:0000313" key="2">
    <source>
        <dbReference type="Proteomes" id="UP000267223"/>
    </source>
</evidence>
<protein>
    <submittedName>
        <fullName evidence="1">Uncharacterized protein</fullName>
    </submittedName>
</protein>
<organism evidence="1 2">
    <name type="scientific">Hanamia caeni</name>
    <dbReference type="NCBI Taxonomy" id="2294116"/>
    <lineage>
        <taxon>Bacteria</taxon>
        <taxon>Pseudomonadati</taxon>
        <taxon>Bacteroidota</taxon>
        <taxon>Chitinophagia</taxon>
        <taxon>Chitinophagales</taxon>
        <taxon>Chitinophagaceae</taxon>
        <taxon>Hanamia</taxon>
    </lineage>
</organism>
<sequence>MRHYKGCGLFWLNRKERMVIIQGIKANDKIGNFCLVKQTNSVSVMKYSVRGYKDNIRNGSSKFFRKFFSYFFVSAFVNHQGLMQPFIFKLVIILLIVDENHIRWLPRFQFTEIDPDYISKSNPIETL</sequence>
<evidence type="ECO:0000313" key="1">
    <source>
        <dbReference type="EMBL" id="RNI36639.1"/>
    </source>
</evidence>
<proteinExistence type="predicted"/>